<comment type="caution">
    <text evidence="1">The sequence shown here is derived from an EMBL/GenBank/DDBJ whole genome shotgun (WGS) entry which is preliminary data.</text>
</comment>
<evidence type="ECO:0000313" key="2">
    <source>
        <dbReference type="Proteomes" id="UP000825935"/>
    </source>
</evidence>
<dbReference type="AlphaFoldDB" id="A0A8T2UZD7"/>
<dbReference type="EMBL" id="CM035409">
    <property type="protein sequence ID" value="KAH7440078.1"/>
    <property type="molecule type" value="Genomic_DNA"/>
</dbReference>
<gene>
    <name evidence="1" type="ORF">KP509_04G090100</name>
</gene>
<name>A0A8T2UZD7_CERRI</name>
<organism evidence="1 2">
    <name type="scientific">Ceratopteris richardii</name>
    <name type="common">Triangle waterfern</name>
    <dbReference type="NCBI Taxonomy" id="49495"/>
    <lineage>
        <taxon>Eukaryota</taxon>
        <taxon>Viridiplantae</taxon>
        <taxon>Streptophyta</taxon>
        <taxon>Embryophyta</taxon>
        <taxon>Tracheophyta</taxon>
        <taxon>Polypodiopsida</taxon>
        <taxon>Polypodiidae</taxon>
        <taxon>Polypodiales</taxon>
        <taxon>Pteridineae</taxon>
        <taxon>Pteridaceae</taxon>
        <taxon>Parkerioideae</taxon>
        <taxon>Ceratopteris</taxon>
    </lineage>
</organism>
<sequence length="140" mass="15041">MGGASFVCYATACTQLPRSFSMASSILRESIFNLPLAMPSGSDSSSLSSSSCGSSPSFASSSALYPCVRLKYGTYCSVPRRGSVKAAIFSSIWKSIVNLFHRDGKCSWNEENSGGCILFSKVMQNPSHLEMCLTTTTFNK</sequence>
<evidence type="ECO:0000313" key="1">
    <source>
        <dbReference type="EMBL" id="KAH7440078.1"/>
    </source>
</evidence>
<protein>
    <submittedName>
        <fullName evidence="1">Uncharacterized protein</fullName>
    </submittedName>
</protein>
<reference evidence="1" key="1">
    <citation type="submission" date="2021-08" db="EMBL/GenBank/DDBJ databases">
        <title>WGS assembly of Ceratopteris richardii.</title>
        <authorList>
            <person name="Marchant D.B."/>
            <person name="Chen G."/>
            <person name="Jenkins J."/>
            <person name="Shu S."/>
            <person name="Leebens-Mack J."/>
            <person name="Grimwood J."/>
            <person name="Schmutz J."/>
            <person name="Soltis P."/>
            <person name="Soltis D."/>
            <person name="Chen Z.-H."/>
        </authorList>
    </citation>
    <scope>NUCLEOTIDE SEQUENCE</scope>
    <source>
        <strain evidence="1">Whitten #5841</strain>
        <tissue evidence="1">Leaf</tissue>
    </source>
</reference>
<proteinExistence type="predicted"/>
<accession>A0A8T2UZD7</accession>
<dbReference type="Proteomes" id="UP000825935">
    <property type="component" value="Chromosome 4"/>
</dbReference>
<keyword evidence="2" id="KW-1185">Reference proteome</keyword>